<dbReference type="Pfam" id="PF00493">
    <property type="entry name" value="MCM"/>
    <property type="match status" value="1"/>
</dbReference>
<dbReference type="InterPro" id="IPR033762">
    <property type="entry name" value="MCM_OB"/>
</dbReference>
<dbReference type="Pfam" id="PF14551">
    <property type="entry name" value="MCM_N"/>
    <property type="match status" value="1"/>
</dbReference>
<dbReference type="GO" id="GO:0003697">
    <property type="term" value="F:single-stranded DNA binding"/>
    <property type="evidence" value="ECO:0007669"/>
    <property type="project" value="TreeGrafter"/>
</dbReference>
<dbReference type="SMART" id="SM00350">
    <property type="entry name" value="MCM"/>
    <property type="match status" value="1"/>
</dbReference>
<dbReference type="RefSeq" id="WP_097010216.1">
    <property type="nucleotide sequence ID" value="NZ_OBEJ01000010.1"/>
</dbReference>
<dbReference type="OrthoDB" id="6747at2157"/>
<name>A0A285P9F0_NATPI</name>
<dbReference type="PANTHER" id="PTHR11630:SF66">
    <property type="entry name" value="DNA REPLICATION LICENSING FACTOR MCM4"/>
    <property type="match status" value="1"/>
</dbReference>
<evidence type="ECO:0000256" key="5">
    <source>
        <dbReference type="ARBA" id="ARBA00022801"/>
    </source>
</evidence>
<dbReference type="FunFam" id="3.40.50.300:FF:002469">
    <property type="entry name" value="Cell division control protein 21"/>
    <property type="match status" value="1"/>
</dbReference>
<feature type="domain" description="MCM C-terminal AAA(+) ATPase" evidence="10">
    <location>
        <begin position="274"/>
        <end position="477"/>
    </location>
</feature>
<keyword evidence="3" id="KW-0235">DNA replication</keyword>
<dbReference type="InterPro" id="IPR036388">
    <property type="entry name" value="WH-like_DNA-bd_sf"/>
</dbReference>
<dbReference type="Gene3D" id="2.40.50.140">
    <property type="entry name" value="Nucleic acid-binding proteins"/>
    <property type="match status" value="1"/>
</dbReference>
<dbReference type="Gene3D" id="1.10.10.10">
    <property type="entry name" value="Winged helix-like DNA-binding domain superfamily/Winged helix DNA-binding domain"/>
    <property type="match status" value="1"/>
</dbReference>
<dbReference type="InterPro" id="IPR027925">
    <property type="entry name" value="MCM_N"/>
</dbReference>
<feature type="non-terminal residue" evidence="11">
    <location>
        <position position="651"/>
    </location>
</feature>
<dbReference type="SUPFAM" id="SSF50249">
    <property type="entry name" value="Nucleic acid-binding proteins"/>
    <property type="match status" value="1"/>
</dbReference>
<accession>A0A285P9F0</accession>
<reference evidence="11 12" key="1">
    <citation type="submission" date="2017-09" db="EMBL/GenBank/DDBJ databases">
        <authorList>
            <person name="Ehlers B."/>
            <person name="Leendertz F.H."/>
        </authorList>
    </citation>
    <scope>NUCLEOTIDE SEQUENCE [LARGE SCALE GENOMIC DNA]</scope>
    <source>
        <strain evidence="11 12">DSM 27208</strain>
    </source>
</reference>
<dbReference type="GO" id="GO:0006260">
    <property type="term" value="P:DNA replication"/>
    <property type="evidence" value="ECO:0007669"/>
    <property type="project" value="UniProtKB-KW"/>
</dbReference>
<evidence type="ECO:0000256" key="1">
    <source>
        <dbReference type="ARBA" id="ARBA00008010"/>
    </source>
</evidence>
<organism evidence="11 12">
    <name type="scientific">Natronoarchaeum philippinense</name>
    <dbReference type="NCBI Taxonomy" id="558529"/>
    <lineage>
        <taxon>Archaea</taxon>
        <taxon>Methanobacteriati</taxon>
        <taxon>Methanobacteriota</taxon>
        <taxon>Stenosarchaea group</taxon>
        <taxon>Halobacteria</taxon>
        <taxon>Halobacteriales</taxon>
        <taxon>Natronoarchaeaceae</taxon>
    </lineage>
</organism>
<evidence type="ECO:0000256" key="3">
    <source>
        <dbReference type="ARBA" id="ARBA00022705"/>
    </source>
</evidence>
<evidence type="ECO:0000256" key="9">
    <source>
        <dbReference type="RuleBase" id="RU004070"/>
    </source>
</evidence>
<keyword evidence="5" id="KW-0378">Hydrolase</keyword>
<dbReference type="InterPro" id="IPR041562">
    <property type="entry name" value="MCM_lid"/>
</dbReference>
<dbReference type="PANTHER" id="PTHR11630">
    <property type="entry name" value="DNA REPLICATION LICENSING FACTOR MCM FAMILY MEMBER"/>
    <property type="match status" value="1"/>
</dbReference>
<dbReference type="PRINTS" id="PR01657">
    <property type="entry name" value="MCMFAMILY"/>
</dbReference>
<proteinExistence type="inferred from homology"/>
<evidence type="ECO:0000259" key="10">
    <source>
        <dbReference type="PROSITE" id="PS50051"/>
    </source>
</evidence>
<keyword evidence="12" id="KW-1185">Reference proteome</keyword>
<dbReference type="EMBL" id="OBEJ01000010">
    <property type="protein sequence ID" value="SNZ18370.1"/>
    <property type="molecule type" value="Genomic_DNA"/>
</dbReference>
<dbReference type="Gene3D" id="3.40.50.300">
    <property type="entry name" value="P-loop containing nucleotide triphosphate hydrolases"/>
    <property type="match status" value="1"/>
</dbReference>
<keyword evidence="6 11" id="KW-0347">Helicase</keyword>
<evidence type="ECO:0000256" key="4">
    <source>
        <dbReference type="ARBA" id="ARBA00022741"/>
    </source>
</evidence>
<dbReference type="GO" id="GO:0042555">
    <property type="term" value="C:MCM complex"/>
    <property type="evidence" value="ECO:0007669"/>
    <property type="project" value="TreeGrafter"/>
</dbReference>
<dbReference type="InterPro" id="IPR003593">
    <property type="entry name" value="AAA+_ATPase"/>
</dbReference>
<evidence type="ECO:0000313" key="11">
    <source>
        <dbReference type="EMBL" id="SNZ18370.1"/>
    </source>
</evidence>
<dbReference type="AlphaFoldDB" id="A0A285P9F0"/>
<dbReference type="GO" id="GO:0016787">
    <property type="term" value="F:hydrolase activity"/>
    <property type="evidence" value="ECO:0007669"/>
    <property type="project" value="UniProtKB-KW"/>
</dbReference>
<comment type="similarity">
    <text evidence="1 9">Belongs to the MCM family.</text>
</comment>
<dbReference type="SUPFAM" id="SSF52540">
    <property type="entry name" value="P-loop containing nucleoside triphosphate hydrolases"/>
    <property type="match status" value="1"/>
</dbReference>
<dbReference type="InterPro" id="IPR012340">
    <property type="entry name" value="NA-bd_OB-fold"/>
</dbReference>
<keyword evidence="7 9" id="KW-0067">ATP-binding</keyword>
<evidence type="ECO:0000256" key="7">
    <source>
        <dbReference type="ARBA" id="ARBA00022840"/>
    </source>
</evidence>
<dbReference type="GO" id="GO:0017116">
    <property type="term" value="F:single-stranded DNA helicase activity"/>
    <property type="evidence" value="ECO:0007669"/>
    <property type="project" value="TreeGrafter"/>
</dbReference>
<gene>
    <name evidence="11" type="ORF">SAMN06269185_3350</name>
</gene>
<keyword evidence="8 9" id="KW-0238">DNA-binding</keyword>
<sequence>MSTNHELTDDLIDFLRRYYSDEVAELAQHYPREQKSLYVDYADLYQFDQNLATDFRSHPQKMFEYANEALRLYDLPIDVTLSDAHVRLYNLPENDVLDVSEVPRHQNIGRLLGVRGQVQKVSAVKPRIVEAVFDCQRCGTRTTVPQAGDQLQEPHECEGCERQGPFVLNAKSSEWTDHQFARVQQPPEQTKGGEGETIDVHLEDDLIQEFDAGDRVTLTGVLDIEEPGKDQGRDFDTTVDARAVVRDENDYEDINIDEHREEIEKIANGEYGDPFDLMIQSINPGHKGDEDVKLAIMLQLVGGWSRGQRTRGDSHILLMGDPGCGKSTFLQAVDDLAPKSTYASGKGATAAGLTAAAVSDDFGDTEWGLEAGALVLADGGVACIDEIDKVNDSAVSSMHDALESQKVRVNKAGINATLSSRTALLAAGNPAEGRFDPYQPRAQQIDLGPTLMSRFDLMFMVSDSPDADDDREVINHMMRSRRAAAKKELGEELTEEERESIEPAIPHEILRAYIAYAKEEVTPYIRADNSETQEYLQEEFLKLRLANADEDDNPVPVTYRQEEAIERLAEASARIRLDDEVKKEDVDRALKLVRKSMQQVGIDPETGEFDADVVETGQSKSQRDRRKRVLAILDDQDGVSMEELVEITDSS</sequence>
<evidence type="ECO:0000313" key="12">
    <source>
        <dbReference type="Proteomes" id="UP000219453"/>
    </source>
</evidence>
<evidence type="ECO:0000256" key="8">
    <source>
        <dbReference type="ARBA" id="ARBA00023125"/>
    </source>
</evidence>
<dbReference type="Pfam" id="PF17207">
    <property type="entry name" value="MCM_OB"/>
    <property type="match status" value="1"/>
</dbReference>
<dbReference type="GO" id="GO:0005524">
    <property type="term" value="F:ATP binding"/>
    <property type="evidence" value="ECO:0007669"/>
    <property type="project" value="UniProtKB-KW"/>
</dbReference>
<dbReference type="InterPro" id="IPR031327">
    <property type="entry name" value="MCM"/>
</dbReference>
<dbReference type="Gene3D" id="3.30.1640.10">
    <property type="entry name" value="mini-chromosome maintenance (MCM) complex, chain A, domain 1"/>
    <property type="match status" value="1"/>
</dbReference>
<dbReference type="FunFam" id="2.20.28.10:FF:000003">
    <property type="entry name" value="DNA helicase"/>
    <property type="match status" value="1"/>
</dbReference>
<dbReference type="Gene3D" id="2.20.28.10">
    <property type="match status" value="1"/>
</dbReference>
<keyword evidence="4 9" id="KW-0547">Nucleotide-binding</keyword>
<dbReference type="Proteomes" id="UP000219453">
    <property type="component" value="Unassembled WGS sequence"/>
</dbReference>
<dbReference type="SMART" id="SM00382">
    <property type="entry name" value="AAA"/>
    <property type="match status" value="1"/>
</dbReference>
<dbReference type="PROSITE" id="PS50051">
    <property type="entry name" value="MCM_2"/>
    <property type="match status" value="1"/>
</dbReference>
<dbReference type="EC" id="3.6.4.12" evidence="2"/>
<dbReference type="Pfam" id="PF17855">
    <property type="entry name" value="MCM_lid"/>
    <property type="match status" value="1"/>
</dbReference>
<evidence type="ECO:0000256" key="2">
    <source>
        <dbReference type="ARBA" id="ARBA00012551"/>
    </source>
</evidence>
<dbReference type="InterPro" id="IPR027417">
    <property type="entry name" value="P-loop_NTPase"/>
</dbReference>
<protein>
    <recommendedName>
        <fullName evidence="2">DNA helicase</fullName>
        <ecNumber evidence="2">3.6.4.12</ecNumber>
    </recommendedName>
</protein>
<evidence type="ECO:0000256" key="6">
    <source>
        <dbReference type="ARBA" id="ARBA00022806"/>
    </source>
</evidence>
<dbReference type="InterPro" id="IPR001208">
    <property type="entry name" value="MCM_dom"/>
</dbReference>